<dbReference type="EMBL" id="RSCM01000017">
    <property type="protein sequence ID" value="RUS93727.1"/>
    <property type="molecule type" value="Genomic_DNA"/>
</dbReference>
<dbReference type="InterPro" id="IPR004033">
    <property type="entry name" value="UbiE/COQ5_MeTrFase"/>
</dbReference>
<dbReference type="PANTHER" id="PTHR44307:SF2">
    <property type="entry name" value="PHOSPHOETHANOLAMINE METHYLTRANSFERASE ISOFORM X1"/>
    <property type="match status" value="1"/>
</dbReference>
<dbReference type="CDD" id="cd02440">
    <property type="entry name" value="AdoMet_MTases"/>
    <property type="match status" value="1"/>
</dbReference>
<dbReference type="RefSeq" id="WP_127056050.1">
    <property type="nucleotide sequence ID" value="NZ_RSCM01000017.1"/>
</dbReference>
<dbReference type="PROSITE" id="PS51608">
    <property type="entry name" value="SAM_MT_UBIE"/>
    <property type="match status" value="1"/>
</dbReference>
<dbReference type="GO" id="GO:0032259">
    <property type="term" value="P:methylation"/>
    <property type="evidence" value="ECO:0007669"/>
    <property type="project" value="UniProtKB-KW"/>
</dbReference>
<dbReference type="PANTHER" id="PTHR44307">
    <property type="entry name" value="PHOSPHOETHANOLAMINE METHYLTRANSFERASE"/>
    <property type="match status" value="1"/>
</dbReference>
<dbReference type="Pfam" id="PF01209">
    <property type="entry name" value="Ubie_methyltran"/>
    <property type="match status" value="1"/>
</dbReference>
<evidence type="ECO:0000256" key="3">
    <source>
        <dbReference type="ARBA" id="ARBA00022679"/>
    </source>
</evidence>
<protein>
    <recommendedName>
        <fullName evidence="7">Methyltransferase</fullName>
    </recommendedName>
</protein>
<dbReference type="GO" id="GO:0008168">
    <property type="term" value="F:methyltransferase activity"/>
    <property type="evidence" value="ECO:0007669"/>
    <property type="project" value="UniProtKB-KW"/>
</dbReference>
<comment type="caution">
    <text evidence="5">The sequence shown here is derived from an EMBL/GenBank/DDBJ whole genome shotgun (WGS) entry which is preliminary data.</text>
</comment>
<evidence type="ECO:0000313" key="5">
    <source>
        <dbReference type="EMBL" id="RUS93727.1"/>
    </source>
</evidence>
<comment type="pathway">
    <text evidence="1">Lipid metabolism.</text>
</comment>
<dbReference type="Proteomes" id="UP000276103">
    <property type="component" value="Unassembled WGS sequence"/>
</dbReference>
<evidence type="ECO:0000313" key="6">
    <source>
        <dbReference type="Proteomes" id="UP000276103"/>
    </source>
</evidence>
<dbReference type="Gene3D" id="3.40.50.150">
    <property type="entry name" value="Vaccinia Virus protein VP39"/>
    <property type="match status" value="1"/>
</dbReference>
<keyword evidence="3" id="KW-0808">Transferase</keyword>
<evidence type="ECO:0000256" key="4">
    <source>
        <dbReference type="ARBA" id="ARBA00025707"/>
    </source>
</evidence>
<accession>A0A3S1A5I0</accession>
<name>A0A3S1A5I0_ANAVA</name>
<evidence type="ECO:0000256" key="1">
    <source>
        <dbReference type="ARBA" id="ARBA00005189"/>
    </source>
</evidence>
<proteinExistence type="predicted"/>
<comment type="pathway">
    <text evidence="4">Phospholipid metabolism.</text>
</comment>
<dbReference type="InterPro" id="IPR029063">
    <property type="entry name" value="SAM-dependent_MTases_sf"/>
</dbReference>
<dbReference type="SUPFAM" id="SSF53335">
    <property type="entry name" value="S-adenosyl-L-methionine-dependent methyltransferases"/>
    <property type="match status" value="1"/>
</dbReference>
<dbReference type="AlphaFoldDB" id="A0A3S1A5I0"/>
<keyword evidence="6" id="KW-1185">Reference proteome</keyword>
<evidence type="ECO:0008006" key="7">
    <source>
        <dbReference type="Google" id="ProtNLM"/>
    </source>
</evidence>
<dbReference type="OrthoDB" id="455741at2"/>
<reference evidence="5 6" key="1">
    <citation type="journal article" date="2019" name="Genome Biol. Evol.">
        <title>Day and night: Metabolic profiles and evolutionary relationships of six axenic non-marine cyanobacteria.</title>
        <authorList>
            <person name="Will S.E."/>
            <person name="Henke P."/>
            <person name="Boedeker C."/>
            <person name="Huang S."/>
            <person name="Brinkmann H."/>
            <person name="Rohde M."/>
            <person name="Jarek M."/>
            <person name="Friedl T."/>
            <person name="Seufert S."/>
            <person name="Schumacher M."/>
            <person name="Overmann J."/>
            <person name="Neumann-Schaal M."/>
            <person name="Petersen J."/>
        </authorList>
    </citation>
    <scope>NUCLEOTIDE SEQUENCE [LARGE SCALE GENOMIC DNA]</scope>
    <source>
        <strain evidence="5 6">SAG 1403-4b</strain>
    </source>
</reference>
<evidence type="ECO:0000256" key="2">
    <source>
        <dbReference type="ARBA" id="ARBA00022603"/>
    </source>
</evidence>
<keyword evidence="2" id="KW-0489">Methyltransferase</keyword>
<sequence>MNYSSLNAYKQQILNDFNNRPNYENEFHRRAATRLVELAKLQPGQKVLDVATGTGLAAIAAAQIVGSTGHVLGTDFALGMLQQAQQKVAALGLTNIMFETVDADEQELQESQFDAILCSSAIAYLTDISTSLCRWHHALKPGGIVAFSCLAETSPTASVLFRAVVQKYGITIPNPNELLGTHQRCYQILETIGFEEIEITTEQLGFYLQDAEIAWNGNAKSAFGLQDVKISEEDLERCKQEYFTEINKASTKEGYWNDVTFFFVTAHRASKTIAQVVF</sequence>
<gene>
    <name evidence="5" type="ORF">DSM107003_42280</name>
</gene>
<organism evidence="5 6">
    <name type="scientific">Trichormus variabilis SAG 1403-4b</name>
    <dbReference type="NCBI Taxonomy" id="447716"/>
    <lineage>
        <taxon>Bacteria</taxon>
        <taxon>Bacillati</taxon>
        <taxon>Cyanobacteriota</taxon>
        <taxon>Cyanophyceae</taxon>
        <taxon>Nostocales</taxon>
        <taxon>Nostocaceae</taxon>
        <taxon>Trichormus</taxon>
    </lineage>
</organism>